<evidence type="ECO:0000313" key="3">
    <source>
        <dbReference type="Proteomes" id="UP000712600"/>
    </source>
</evidence>
<dbReference type="InterPro" id="IPR005645">
    <property type="entry name" value="FSH-like_dom"/>
</dbReference>
<evidence type="ECO:0000259" key="1">
    <source>
        <dbReference type="Pfam" id="PF03959"/>
    </source>
</evidence>
<proteinExistence type="predicted"/>
<protein>
    <recommendedName>
        <fullName evidence="1">Serine hydrolase domain-containing protein</fullName>
    </recommendedName>
</protein>
<name>A0A8S9P7Z4_BRACR</name>
<dbReference type="Proteomes" id="UP000712600">
    <property type="component" value="Unassembled WGS sequence"/>
</dbReference>
<dbReference type="PANTHER" id="PTHR43268">
    <property type="entry name" value="THIOSULFATE SULFURTRANSFERASE/RHODANESE-LIKE DOMAIN-CONTAINING PROTEIN 2"/>
    <property type="match status" value="1"/>
</dbReference>
<comment type="caution">
    <text evidence="2">The sequence shown here is derived from an EMBL/GenBank/DDBJ whole genome shotgun (WGS) entry which is preliminary data.</text>
</comment>
<evidence type="ECO:0000313" key="2">
    <source>
        <dbReference type="EMBL" id="KAF3509063.1"/>
    </source>
</evidence>
<dbReference type="PANTHER" id="PTHR43268:SF6">
    <property type="entry name" value="THIOSULFATE SULFURTRANSFERASE_RHODANESE-LIKE DOMAIN-CONTAINING PROTEIN 2"/>
    <property type="match status" value="1"/>
</dbReference>
<dbReference type="EMBL" id="QGKX02001521">
    <property type="protein sequence ID" value="KAF3509063.1"/>
    <property type="molecule type" value="Genomic_DNA"/>
</dbReference>
<dbReference type="AlphaFoldDB" id="A0A8S9P7Z4"/>
<gene>
    <name evidence="2" type="ORF">F2Q69_00000679</name>
</gene>
<dbReference type="Gene3D" id="3.40.50.1820">
    <property type="entry name" value="alpha/beta hydrolase"/>
    <property type="match status" value="2"/>
</dbReference>
<dbReference type="InterPro" id="IPR029058">
    <property type="entry name" value="AB_hydrolase_fold"/>
</dbReference>
<sequence>MESFVHQGLVKKKDLVAATITTTTIFEANEETGWTVALECQFDPLQYQNQTEGFDKSFTYLKRTFDDILGFSQGAAMAAAVCAKQEQLLGETDFRFCVVCPGFTPWPLMEKRKQESIMCPSLHMFGSQPRKDRQIVTQASSDLAGLFDEGWTVALECQFDPLQYQNQTEGFDKSFTYLKRTFDDILGFSQGAAMAAAVCAKQEQLLGETDFRFCVVCPGFTPWPLMEKRKQESIMCPSLHMFGSQPRKDRQIVTQASSDLAGLFDEGCPTIIEHLATLFLQSLLILMRLKLFFLNQFV</sequence>
<dbReference type="Pfam" id="PF03959">
    <property type="entry name" value="FSH1"/>
    <property type="match status" value="2"/>
</dbReference>
<feature type="domain" description="Serine hydrolase" evidence="1">
    <location>
        <begin position="25"/>
        <end position="149"/>
    </location>
</feature>
<accession>A0A8S9P7Z4</accession>
<feature type="domain" description="Serine hydrolase" evidence="1">
    <location>
        <begin position="165"/>
        <end position="274"/>
    </location>
</feature>
<reference evidence="2" key="1">
    <citation type="submission" date="2019-12" db="EMBL/GenBank/DDBJ databases">
        <title>Genome sequencing and annotation of Brassica cretica.</title>
        <authorList>
            <person name="Studholme D.J."/>
            <person name="Sarris P."/>
        </authorList>
    </citation>
    <scope>NUCLEOTIDE SEQUENCE</scope>
    <source>
        <strain evidence="2">PFS-109/04</strain>
        <tissue evidence="2">Leaf</tissue>
    </source>
</reference>
<organism evidence="2 3">
    <name type="scientific">Brassica cretica</name>
    <name type="common">Mustard</name>
    <dbReference type="NCBI Taxonomy" id="69181"/>
    <lineage>
        <taxon>Eukaryota</taxon>
        <taxon>Viridiplantae</taxon>
        <taxon>Streptophyta</taxon>
        <taxon>Embryophyta</taxon>
        <taxon>Tracheophyta</taxon>
        <taxon>Spermatophyta</taxon>
        <taxon>Magnoliopsida</taxon>
        <taxon>eudicotyledons</taxon>
        <taxon>Gunneridae</taxon>
        <taxon>Pentapetalae</taxon>
        <taxon>rosids</taxon>
        <taxon>malvids</taxon>
        <taxon>Brassicales</taxon>
        <taxon>Brassicaceae</taxon>
        <taxon>Brassiceae</taxon>
        <taxon>Brassica</taxon>
    </lineage>
</organism>
<dbReference type="InterPro" id="IPR020936">
    <property type="entry name" value="TrhO"/>
</dbReference>